<evidence type="ECO:0000256" key="2">
    <source>
        <dbReference type="ARBA" id="ARBA00022490"/>
    </source>
</evidence>
<dbReference type="AlphaFoldDB" id="A0A1G1X5Z2"/>
<keyword evidence="3 9" id="KW-0436">Ligase</keyword>
<dbReference type="Pfam" id="PF00133">
    <property type="entry name" value="tRNA-synt_1"/>
    <property type="match status" value="1"/>
</dbReference>
<dbReference type="EC" id="6.1.1.4" evidence="9"/>
<protein>
    <recommendedName>
        <fullName evidence="9">Leucine--tRNA ligase</fullName>
        <ecNumber evidence="9">6.1.1.4</ecNumber>
    </recommendedName>
    <alternativeName>
        <fullName evidence="9">Leucyl-tRNA synthetase</fullName>
        <shortName evidence="9">LeuRS</shortName>
    </alternativeName>
</protein>
<dbReference type="HAMAP" id="MF_00049_B">
    <property type="entry name" value="Leu_tRNA_synth_B"/>
    <property type="match status" value="1"/>
</dbReference>
<dbReference type="InterPro" id="IPR015413">
    <property type="entry name" value="Methionyl/Leucyl_tRNA_Synth"/>
</dbReference>
<evidence type="ECO:0000256" key="6">
    <source>
        <dbReference type="ARBA" id="ARBA00022917"/>
    </source>
</evidence>
<keyword evidence="7 9" id="KW-0030">Aminoacyl-tRNA synthetase</keyword>
<dbReference type="PANTHER" id="PTHR43740">
    <property type="entry name" value="LEUCYL-TRNA SYNTHETASE"/>
    <property type="match status" value="1"/>
</dbReference>
<evidence type="ECO:0000259" key="11">
    <source>
        <dbReference type="Pfam" id="PF00133"/>
    </source>
</evidence>
<evidence type="ECO:0000313" key="15">
    <source>
        <dbReference type="EMBL" id="OGY35409.1"/>
    </source>
</evidence>
<keyword evidence="2 9" id="KW-0963">Cytoplasm</keyword>
<comment type="catalytic activity">
    <reaction evidence="8 9">
        <text>tRNA(Leu) + L-leucine + ATP = L-leucyl-tRNA(Leu) + AMP + diphosphate</text>
        <dbReference type="Rhea" id="RHEA:11688"/>
        <dbReference type="Rhea" id="RHEA-COMP:9613"/>
        <dbReference type="Rhea" id="RHEA-COMP:9622"/>
        <dbReference type="ChEBI" id="CHEBI:30616"/>
        <dbReference type="ChEBI" id="CHEBI:33019"/>
        <dbReference type="ChEBI" id="CHEBI:57427"/>
        <dbReference type="ChEBI" id="CHEBI:78442"/>
        <dbReference type="ChEBI" id="CHEBI:78494"/>
        <dbReference type="ChEBI" id="CHEBI:456215"/>
        <dbReference type="EC" id="6.1.1.4"/>
    </reaction>
</comment>
<dbReference type="GO" id="GO:0004823">
    <property type="term" value="F:leucine-tRNA ligase activity"/>
    <property type="evidence" value="ECO:0007669"/>
    <property type="project" value="UniProtKB-UniRule"/>
</dbReference>
<evidence type="ECO:0000256" key="10">
    <source>
        <dbReference type="RuleBase" id="RU363035"/>
    </source>
</evidence>
<evidence type="ECO:0000256" key="3">
    <source>
        <dbReference type="ARBA" id="ARBA00022598"/>
    </source>
</evidence>
<sequence length="801" mass="90791">MADNPYNHIEIEKKWQKRWAEDGTFTTPDMPAGKKSYVLDMFPYPSGEGLHVGHPKGYIATDVYARMMRMQGYDVLHPMGWDAFGLPAENYAIKNKIHPRIAVEKNIARFKEQLQNIGFSYDWNREINTIDPEYYKWTQWIFLQLYKKGLAYESFEPINWCPSCQTGLANEDLDQGKCERCGSIVEKRPMRQWMLKITDYAEQLLSGLETLPWPKSIIESQKNWIGKSEGAEISFRFLPLTKPARRTGGGELEGVSVDVFTTRPDTLFGCTYLVLSPEHALMQNILSHVDNKVEVAAYIKSASEKTEIDRTDAAKEKTGVELRGVRAKNSASGEEIPVWVADYVLADYGTGAVMAVPAHDDRDFAFAKKYELPVVTVVNEENKLINSGEFNGLDAEDAKQKITEKFGKTTTNYKLRDWVFSRQRYWGEPIPIVHCEEDGIVPVPEDQLPVLLPEVEHYEPTGTGESPLAAITDWVSTACPKCGKPAKRETNTMPQWAGSSWYSLRYIDAKNPDQFVDSEKEKAWMPVDVYVGGAEHATRHLIYARFWHIVLHELGFASTPEPFMRLEHVGLILAEDGRKMSKRYGNVVNPDDIVALVGADTLRIYEMFMGPFNQSVSWSTAGISGPRKFIERLWRLAQASIGQDHQDSEQVLYAINKSIKKVSEDTATFRFNTAIATLMECLNVFEREKAVSKESLETFIRLLAPYAPHVCEEVWGRMGYAGGISRARWPVADERYLAEKTIVIPVQVNGKVRAEISIARDASQEEVEALARQQENVVKHVAGAQVKKVVYVPSKLINFVW</sequence>
<organism evidence="15 16">
    <name type="scientific">Candidatus Andersenbacteria bacterium RIFCSPHIGHO2_12_FULL_45_11b</name>
    <dbReference type="NCBI Taxonomy" id="1797282"/>
    <lineage>
        <taxon>Bacteria</taxon>
        <taxon>Candidatus Anderseniibacteriota</taxon>
    </lineage>
</organism>
<evidence type="ECO:0000256" key="8">
    <source>
        <dbReference type="ARBA" id="ARBA00047469"/>
    </source>
</evidence>
<dbReference type="EMBL" id="MHHS01000050">
    <property type="protein sequence ID" value="OGY35409.1"/>
    <property type="molecule type" value="Genomic_DNA"/>
</dbReference>
<dbReference type="SUPFAM" id="SSF50677">
    <property type="entry name" value="ValRS/IleRS/LeuRS editing domain"/>
    <property type="match status" value="1"/>
</dbReference>
<dbReference type="Pfam" id="PF08264">
    <property type="entry name" value="Anticodon_1"/>
    <property type="match status" value="1"/>
</dbReference>
<dbReference type="FunFam" id="1.10.730.10:FF:000002">
    <property type="entry name" value="Leucine--tRNA ligase"/>
    <property type="match status" value="1"/>
</dbReference>
<comment type="subcellular location">
    <subcellularLocation>
        <location evidence="9">Cytoplasm</location>
    </subcellularLocation>
</comment>
<dbReference type="GO" id="GO:0005524">
    <property type="term" value="F:ATP binding"/>
    <property type="evidence" value="ECO:0007669"/>
    <property type="project" value="UniProtKB-UniRule"/>
</dbReference>
<dbReference type="Pfam" id="PF09334">
    <property type="entry name" value="tRNA-synt_1g"/>
    <property type="match status" value="1"/>
</dbReference>
<dbReference type="InterPro" id="IPR013155">
    <property type="entry name" value="M/V/L/I-tRNA-synth_anticd-bd"/>
</dbReference>
<feature type="domain" description="Leucyl-tRNA synthetase editing" evidence="14">
    <location>
        <begin position="222"/>
        <end position="405"/>
    </location>
</feature>
<evidence type="ECO:0000256" key="1">
    <source>
        <dbReference type="ARBA" id="ARBA00005594"/>
    </source>
</evidence>
<proteinExistence type="inferred from homology"/>
<accession>A0A1G1X5Z2</accession>
<dbReference type="FunFam" id="3.40.50.620:FF:000077">
    <property type="entry name" value="Leucine--tRNA ligase"/>
    <property type="match status" value="1"/>
</dbReference>
<dbReference type="InterPro" id="IPR009080">
    <property type="entry name" value="tRNAsynth_Ia_anticodon-bd"/>
</dbReference>
<feature type="domain" description="Methionyl/Leucyl tRNA synthetase" evidence="13">
    <location>
        <begin position="42"/>
        <end position="183"/>
    </location>
</feature>
<feature type="domain" description="Aminoacyl-tRNA synthetase class Ia" evidence="11">
    <location>
        <begin position="415"/>
        <end position="612"/>
    </location>
</feature>
<dbReference type="CDD" id="cd00812">
    <property type="entry name" value="LeuRS_core"/>
    <property type="match status" value="1"/>
</dbReference>
<dbReference type="PRINTS" id="PR00985">
    <property type="entry name" value="TRNASYNTHLEU"/>
</dbReference>
<dbReference type="FunFam" id="3.40.50.620:FF:000056">
    <property type="entry name" value="Leucine--tRNA ligase"/>
    <property type="match status" value="1"/>
</dbReference>
<dbReference type="Gene3D" id="3.10.20.590">
    <property type="match status" value="1"/>
</dbReference>
<feature type="binding site" evidence="9">
    <location>
        <position position="582"/>
    </location>
    <ligand>
        <name>ATP</name>
        <dbReference type="ChEBI" id="CHEBI:30616"/>
    </ligand>
</feature>
<evidence type="ECO:0000259" key="13">
    <source>
        <dbReference type="Pfam" id="PF09334"/>
    </source>
</evidence>
<comment type="similarity">
    <text evidence="1 9 10">Belongs to the class-I aminoacyl-tRNA synthetase family.</text>
</comment>
<evidence type="ECO:0000259" key="12">
    <source>
        <dbReference type="Pfam" id="PF08264"/>
    </source>
</evidence>
<dbReference type="Gene3D" id="3.40.50.620">
    <property type="entry name" value="HUPs"/>
    <property type="match status" value="2"/>
</dbReference>
<dbReference type="InterPro" id="IPR002302">
    <property type="entry name" value="Leu-tRNA-ligase"/>
</dbReference>
<dbReference type="PROSITE" id="PS00178">
    <property type="entry name" value="AA_TRNA_LIGASE_I"/>
    <property type="match status" value="1"/>
</dbReference>
<dbReference type="GO" id="GO:0002161">
    <property type="term" value="F:aminoacyl-tRNA deacylase activity"/>
    <property type="evidence" value="ECO:0007669"/>
    <property type="project" value="InterPro"/>
</dbReference>
<dbReference type="InterPro" id="IPR002300">
    <property type="entry name" value="aa-tRNA-synth_Ia"/>
</dbReference>
<dbReference type="CDD" id="cd07958">
    <property type="entry name" value="Anticodon_Ia_Leu_BEm"/>
    <property type="match status" value="1"/>
</dbReference>
<dbReference type="InterPro" id="IPR025709">
    <property type="entry name" value="Leu_tRNA-synth_edit"/>
</dbReference>
<comment type="caution">
    <text evidence="9">Lacks conserved residue(s) required for the propagation of feature annotation.</text>
</comment>
<dbReference type="GO" id="GO:0006429">
    <property type="term" value="P:leucyl-tRNA aminoacylation"/>
    <property type="evidence" value="ECO:0007669"/>
    <property type="project" value="UniProtKB-UniRule"/>
</dbReference>
<dbReference type="InterPro" id="IPR009008">
    <property type="entry name" value="Val/Leu/Ile-tRNA-synth_edit"/>
</dbReference>
<evidence type="ECO:0000256" key="7">
    <source>
        <dbReference type="ARBA" id="ARBA00023146"/>
    </source>
</evidence>
<evidence type="ECO:0000256" key="4">
    <source>
        <dbReference type="ARBA" id="ARBA00022741"/>
    </source>
</evidence>
<evidence type="ECO:0000259" key="14">
    <source>
        <dbReference type="Pfam" id="PF13603"/>
    </source>
</evidence>
<dbReference type="InterPro" id="IPR001412">
    <property type="entry name" value="aa-tRNA-synth_I_CS"/>
</dbReference>
<keyword evidence="5 9" id="KW-0067">ATP-binding</keyword>
<dbReference type="GO" id="GO:0005829">
    <property type="term" value="C:cytosol"/>
    <property type="evidence" value="ECO:0007669"/>
    <property type="project" value="TreeGrafter"/>
</dbReference>
<comment type="caution">
    <text evidence="15">The sequence shown here is derived from an EMBL/GenBank/DDBJ whole genome shotgun (WGS) entry which is preliminary data.</text>
</comment>
<reference evidence="15 16" key="1">
    <citation type="journal article" date="2016" name="Nat. Commun.">
        <title>Thousands of microbial genomes shed light on interconnected biogeochemical processes in an aquifer system.</title>
        <authorList>
            <person name="Anantharaman K."/>
            <person name="Brown C.T."/>
            <person name="Hug L.A."/>
            <person name="Sharon I."/>
            <person name="Castelle C.J."/>
            <person name="Probst A.J."/>
            <person name="Thomas B.C."/>
            <person name="Singh A."/>
            <person name="Wilkins M.J."/>
            <person name="Karaoz U."/>
            <person name="Brodie E.L."/>
            <person name="Williams K.H."/>
            <person name="Hubbard S.S."/>
            <person name="Banfield J.F."/>
        </authorList>
    </citation>
    <scope>NUCLEOTIDE SEQUENCE [LARGE SCALE GENOMIC DNA]</scope>
</reference>
<evidence type="ECO:0000256" key="5">
    <source>
        <dbReference type="ARBA" id="ARBA00022840"/>
    </source>
</evidence>
<dbReference type="Proteomes" id="UP000177941">
    <property type="component" value="Unassembled WGS sequence"/>
</dbReference>
<dbReference type="SUPFAM" id="SSF52374">
    <property type="entry name" value="Nucleotidylyl transferase"/>
    <property type="match status" value="1"/>
</dbReference>
<gene>
    <name evidence="9" type="primary">leuS</name>
    <name evidence="15" type="ORF">A3E36_01785</name>
</gene>
<evidence type="ECO:0000313" key="16">
    <source>
        <dbReference type="Proteomes" id="UP000177941"/>
    </source>
</evidence>
<dbReference type="Pfam" id="PF13603">
    <property type="entry name" value="tRNA-synt_1_2"/>
    <property type="match status" value="1"/>
</dbReference>
<feature type="domain" description="Methionyl/Valyl/Leucyl/Isoleucyl-tRNA synthetase anticodon-binding" evidence="12">
    <location>
        <begin position="651"/>
        <end position="766"/>
    </location>
</feature>
<dbReference type="Gene3D" id="1.10.730.10">
    <property type="entry name" value="Isoleucyl-tRNA Synthetase, Domain 1"/>
    <property type="match status" value="1"/>
</dbReference>
<dbReference type="PANTHER" id="PTHR43740:SF2">
    <property type="entry name" value="LEUCINE--TRNA LIGASE, MITOCHONDRIAL"/>
    <property type="match status" value="1"/>
</dbReference>
<dbReference type="FunFam" id="3.10.20.590:FF:000001">
    <property type="entry name" value="Leucine--tRNA ligase"/>
    <property type="match status" value="1"/>
</dbReference>
<evidence type="ECO:0000256" key="9">
    <source>
        <dbReference type="HAMAP-Rule" id="MF_00049"/>
    </source>
</evidence>
<dbReference type="SUPFAM" id="SSF47323">
    <property type="entry name" value="Anticodon-binding domain of a subclass of class I aminoacyl-tRNA synthetases"/>
    <property type="match status" value="1"/>
</dbReference>
<name>A0A1G1X5Z2_9BACT</name>
<dbReference type="NCBIfam" id="TIGR00396">
    <property type="entry name" value="leuS_bact"/>
    <property type="match status" value="1"/>
</dbReference>
<dbReference type="InterPro" id="IPR014729">
    <property type="entry name" value="Rossmann-like_a/b/a_fold"/>
</dbReference>
<keyword evidence="6 9" id="KW-0648">Protein biosynthesis</keyword>
<keyword evidence="4 9" id="KW-0547">Nucleotide-binding</keyword>